<dbReference type="Pfam" id="PF13490">
    <property type="entry name" value="zf-HC2"/>
    <property type="match status" value="1"/>
</dbReference>
<evidence type="ECO:0000256" key="1">
    <source>
        <dbReference type="SAM" id="Phobius"/>
    </source>
</evidence>
<sequence>MKYECDVVRDLMPLYIDDVLSENSKVFVKDHIDSCEACRKYYEKLSSEVKIPVSRESRKKDLKPMEYLKASLSRKIIKRVLAVVLVVGFFVGSFAFANLYKIPVDPSAVEFYEKDKFLYMKYDGKGDLLYSAGESWDNRKVWTIYFWQTPFEKYITPLYKDEKYKTDFMPLYNVKKVYDNDGNVLWEKKDK</sequence>
<dbReference type="EMBL" id="JAIWIY010000001">
    <property type="protein sequence ID" value="MCA2096359.1"/>
    <property type="molecule type" value="Genomic_DNA"/>
</dbReference>
<comment type="caution">
    <text evidence="3">The sequence shown here is derived from an EMBL/GenBank/DDBJ whole genome shotgun (WGS) entry which is preliminary data.</text>
</comment>
<dbReference type="RefSeq" id="WP_209774910.1">
    <property type="nucleotide sequence ID" value="NZ_JAGGLO010000011.1"/>
</dbReference>
<keyword evidence="1" id="KW-0812">Transmembrane</keyword>
<accession>A0ABS7YZ48</accession>
<feature type="domain" description="Putative zinc-finger" evidence="2">
    <location>
        <begin position="5"/>
        <end position="39"/>
    </location>
</feature>
<evidence type="ECO:0000313" key="3">
    <source>
        <dbReference type="EMBL" id="MCA2096359.1"/>
    </source>
</evidence>
<keyword evidence="4" id="KW-1185">Reference proteome</keyword>
<name>A0ABS7YZ48_9FIRM</name>
<feature type="transmembrane region" description="Helical" evidence="1">
    <location>
        <begin position="80"/>
        <end position="100"/>
    </location>
</feature>
<dbReference type="Proteomes" id="UP001198374">
    <property type="component" value="Unassembled WGS sequence"/>
</dbReference>
<protein>
    <submittedName>
        <fullName evidence="3">Zf-HC2 domain-containing protein</fullName>
    </submittedName>
</protein>
<keyword evidence="1" id="KW-0472">Membrane</keyword>
<dbReference type="InterPro" id="IPR027383">
    <property type="entry name" value="Znf_put"/>
</dbReference>
<proteinExistence type="predicted"/>
<reference evidence="4" key="1">
    <citation type="submission" date="2023-07" db="EMBL/GenBank/DDBJ databases">
        <title>FDA dAtabase for Regulatory Grade micrObial Sequences (FDA-ARGOS): Supporting development and validation of Infectious Disease Dx tests.</title>
        <authorList>
            <person name="Sproer C."/>
            <person name="Gronow S."/>
            <person name="Severitt S."/>
            <person name="Schroder I."/>
            <person name="Tallon L."/>
            <person name="Sadzewicz L."/>
            <person name="Zhao X."/>
            <person name="Boylan J."/>
            <person name="Ott S."/>
            <person name="Bowen H."/>
            <person name="Vavikolanu K."/>
            <person name="Hazen T."/>
            <person name="Aluvathingal J."/>
            <person name="Nadendla S."/>
            <person name="Lowell S."/>
            <person name="Myers T."/>
            <person name="Yan Y."/>
        </authorList>
    </citation>
    <scope>NUCLEOTIDE SEQUENCE [LARGE SCALE GENOMIC DNA]</scope>
    <source>
        <strain evidence="4">FDAARGOS_1538</strain>
    </source>
</reference>
<evidence type="ECO:0000313" key="4">
    <source>
        <dbReference type="Proteomes" id="UP001198374"/>
    </source>
</evidence>
<keyword evidence="1" id="KW-1133">Transmembrane helix</keyword>
<evidence type="ECO:0000259" key="2">
    <source>
        <dbReference type="Pfam" id="PF13490"/>
    </source>
</evidence>
<gene>
    <name evidence="3" type="ORF">LDJ82_05445</name>
</gene>
<organism evidence="3 4">
    <name type="scientific">Anaerococcus degeneri</name>
    <dbReference type="NCBI Taxonomy" id="361500"/>
    <lineage>
        <taxon>Bacteria</taxon>
        <taxon>Bacillati</taxon>
        <taxon>Bacillota</taxon>
        <taxon>Tissierellia</taxon>
        <taxon>Tissierellales</taxon>
        <taxon>Peptoniphilaceae</taxon>
        <taxon>Anaerococcus</taxon>
    </lineage>
</organism>